<evidence type="ECO:0000313" key="1">
    <source>
        <dbReference type="EMBL" id="MPN38505.1"/>
    </source>
</evidence>
<dbReference type="EMBL" id="VSSQ01093773">
    <property type="protein sequence ID" value="MPN38505.1"/>
    <property type="molecule type" value="Genomic_DNA"/>
</dbReference>
<proteinExistence type="predicted"/>
<dbReference type="AlphaFoldDB" id="A0A645HHJ0"/>
<gene>
    <name evidence="1" type="ORF">SDC9_186029</name>
</gene>
<accession>A0A645HHJ0</accession>
<reference evidence="1" key="1">
    <citation type="submission" date="2019-08" db="EMBL/GenBank/DDBJ databases">
        <authorList>
            <person name="Kucharzyk K."/>
            <person name="Murdoch R.W."/>
            <person name="Higgins S."/>
            <person name="Loffler F."/>
        </authorList>
    </citation>
    <scope>NUCLEOTIDE SEQUENCE</scope>
</reference>
<name>A0A645HHJ0_9ZZZZ</name>
<organism evidence="1">
    <name type="scientific">bioreactor metagenome</name>
    <dbReference type="NCBI Taxonomy" id="1076179"/>
    <lineage>
        <taxon>unclassified sequences</taxon>
        <taxon>metagenomes</taxon>
        <taxon>ecological metagenomes</taxon>
    </lineage>
</organism>
<comment type="caution">
    <text evidence="1">The sequence shown here is derived from an EMBL/GenBank/DDBJ whole genome shotgun (WGS) entry which is preliminary data.</text>
</comment>
<protein>
    <submittedName>
        <fullName evidence="1">Uncharacterized protein</fullName>
    </submittedName>
</protein>
<sequence length="109" mass="12470">MTSVKLTSNIQECYFLPQPVITDCIGFQRGMKLAPIDGGYVHDIVIPASEFDRPHYYYVRICTGYPSKKDVYYGKMSVSEIRDDGCLIKLYINCINDDDHKREINPGVL</sequence>